<organism evidence="1 2">
    <name type="scientific">Nocardia terpenica</name>
    <dbReference type="NCBI Taxonomy" id="455432"/>
    <lineage>
        <taxon>Bacteria</taxon>
        <taxon>Bacillati</taxon>
        <taxon>Actinomycetota</taxon>
        <taxon>Actinomycetes</taxon>
        <taxon>Mycobacteriales</taxon>
        <taxon>Nocardiaceae</taxon>
        <taxon>Nocardia</taxon>
    </lineage>
</organism>
<gene>
    <name evidence="1" type="ORF">CRH09_35875</name>
</gene>
<dbReference type="Proteomes" id="UP000221961">
    <property type="component" value="Chromosome"/>
</dbReference>
<proteinExistence type="predicted"/>
<dbReference type="AlphaFoldDB" id="A0A291RT98"/>
<dbReference type="KEGG" id="ntp:CRH09_35875"/>
<reference evidence="1 2" key="1">
    <citation type="submission" date="2017-10" db="EMBL/GenBank/DDBJ databases">
        <title>Comparative genomics between pathogenic Norcardia.</title>
        <authorList>
            <person name="Zeng L."/>
        </authorList>
    </citation>
    <scope>NUCLEOTIDE SEQUENCE [LARGE SCALE GENOMIC DNA]</scope>
    <source>
        <strain evidence="1 2">NC_YFY_NT001</strain>
    </source>
</reference>
<evidence type="ECO:0000313" key="1">
    <source>
        <dbReference type="EMBL" id="ATL70766.1"/>
    </source>
</evidence>
<name>A0A291RT98_9NOCA</name>
<accession>A0A291RT98</accession>
<protein>
    <submittedName>
        <fullName evidence="1">Uncharacterized protein</fullName>
    </submittedName>
</protein>
<evidence type="ECO:0000313" key="2">
    <source>
        <dbReference type="Proteomes" id="UP000221961"/>
    </source>
</evidence>
<sequence length="77" mass="8774">MTNVEHLVAGIIAQHEEDKRRTDASHSRIMEEFGNVHGKLTAHTERFDSVDDKLNAVNEKLDQVIRLLQLGRAKPDK</sequence>
<dbReference type="EMBL" id="CP023778">
    <property type="protein sequence ID" value="ATL70766.1"/>
    <property type="molecule type" value="Genomic_DNA"/>
</dbReference>